<feature type="region of interest" description="Disordered" evidence="1">
    <location>
        <begin position="159"/>
        <end position="225"/>
    </location>
</feature>
<dbReference type="EMBL" id="AWGJ01000010">
    <property type="protein sequence ID" value="ODN75454.1"/>
    <property type="molecule type" value="Genomic_DNA"/>
</dbReference>
<feature type="compositionally biased region" description="Low complexity" evidence="1">
    <location>
        <begin position="18"/>
        <end position="45"/>
    </location>
</feature>
<dbReference type="AlphaFoldDB" id="A0A1E3HGK0"/>
<comment type="caution">
    <text evidence="2">The sequence shown here is derived from an EMBL/GenBank/DDBJ whole genome shotgun (WGS) entry which is preliminary data.</text>
</comment>
<feature type="compositionally biased region" description="Polar residues" evidence="1">
    <location>
        <begin position="101"/>
        <end position="114"/>
    </location>
</feature>
<feature type="compositionally biased region" description="Basic and acidic residues" evidence="1">
    <location>
        <begin position="177"/>
        <end position="189"/>
    </location>
</feature>
<dbReference type="GeneID" id="30157903"/>
<accession>A0A1E3HGK0</accession>
<feature type="region of interest" description="Disordered" evidence="1">
    <location>
        <begin position="87"/>
        <end position="139"/>
    </location>
</feature>
<gene>
    <name evidence="2" type="ORF">L202_06594</name>
</gene>
<reference evidence="2 3" key="1">
    <citation type="submission" date="2016-06" db="EMBL/GenBank/DDBJ databases">
        <title>Evolution of pathogenesis and genome organization in the Tremellales.</title>
        <authorList>
            <person name="Cuomo C."/>
            <person name="Litvintseva A."/>
            <person name="Heitman J."/>
            <person name="Chen Y."/>
            <person name="Sun S."/>
            <person name="Springer D."/>
            <person name="Dromer F."/>
            <person name="Young S."/>
            <person name="Zeng Q."/>
            <person name="Chapman S."/>
            <person name="Gujja S."/>
            <person name="Saif S."/>
            <person name="Birren B."/>
        </authorList>
    </citation>
    <scope>NUCLEOTIDE SEQUENCE [LARGE SCALE GENOMIC DNA]</scope>
    <source>
        <strain evidence="2 3">CBS 6039</strain>
    </source>
</reference>
<feature type="region of interest" description="Disordered" evidence="1">
    <location>
        <begin position="15"/>
        <end position="52"/>
    </location>
</feature>
<feature type="compositionally biased region" description="Basic and acidic residues" evidence="1">
    <location>
        <begin position="362"/>
        <end position="382"/>
    </location>
</feature>
<organism evidence="2 3">
    <name type="scientific">Cryptococcus amylolentus CBS 6039</name>
    <dbReference type="NCBI Taxonomy" id="1295533"/>
    <lineage>
        <taxon>Eukaryota</taxon>
        <taxon>Fungi</taxon>
        <taxon>Dikarya</taxon>
        <taxon>Basidiomycota</taxon>
        <taxon>Agaricomycotina</taxon>
        <taxon>Tremellomycetes</taxon>
        <taxon>Tremellales</taxon>
        <taxon>Cryptococcaceae</taxon>
        <taxon>Cryptococcus</taxon>
    </lineage>
</organism>
<evidence type="ECO:0000256" key="1">
    <source>
        <dbReference type="SAM" id="MobiDB-lite"/>
    </source>
</evidence>
<protein>
    <submittedName>
        <fullName evidence="2">Uncharacterized protein</fullName>
    </submittedName>
</protein>
<sequence length="382" mass="40966">MSPIPIILHFAPSASPRAPVSFSYAPPSSSAPSTSDAANTAASTSSRRKATRARVLASGTKHATFTPLHRPIINRCIAYTASLSSSSAEHGAHPSTAHPYSPSSDWGNTRSFNPSDLEVIRDEKPKKRLNKAQLREKKANEDKVKRLVRELKGETVDDVESLPDILEQTPTPSVQGERYEEPVSDKGQDDLAPVAGEEADEKNGEHGTSLPTPIQTAPIAKRTTLKRTRSVNNLVQQGNGVHAASPLRAVIGANGYEANNDQPPAKQLRRTSTSHLESPRRDERRAYTHSPSGSAPEPLPESARSPKTVPLPAGVLQPSRTRNSRATSAALASVAGESSGMRRAISNVLPASGRSASVGSDGARERSRREVTLPNRLKDYDT</sequence>
<dbReference type="Proteomes" id="UP000094065">
    <property type="component" value="Unassembled WGS sequence"/>
</dbReference>
<feature type="compositionally biased region" description="Polar residues" evidence="1">
    <location>
        <begin position="318"/>
        <end position="327"/>
    </location>
</feature>
<dbReference type="RefSeq" id="XP_018991104.1">
    <property type="nucleotide sequence ID" value="XM_019141129.1"/>
</dbReference>
<proteinExistence type="predicted"/>
<name>A0A1E3HGK0_9TREE</name>
<keyword evidence="3" id="KW-1185">Reference proteome</keyword>
<evidence type="ECO:0000313" key="3">
    <source>
        <dbReference type="Proteomes" id="UP000094065"/>
    </source>
</evidence>
<dbReference type="OrthoDB" id="2564094at2759"/>
<feature type="compositionally biased region" description="Basic and acidic residues" evidence="1">
    <location>
        <begin position="277"/>
        <end position="286"/>
    </location>
</feature>
<evidence type="ECO:0000313" key="2">
    <source>
        <dbReference type="EMBL" id="ODN75454.1"/>
    </source>
</evidence>
<dbReference type="STRING" id="1295533.A0A1E3HGK0"/>
<feature type="region of interest" description="Disordered" evidence="1">
    <location>
        <begin position="254"/>
        <end position="382"/>
    </location>
</feature>